<dbReference type="EMBL" id="BEYU01000033">
    <property type="protein sequence ID" value="GBG27632.1"/>
    <property type="molecule type" value="Genomic_DNA"/>
</dbReference>
<evidence type="ECO:0000313" key="15">
    <source>
        <dbReference type="Proteomes" id="UP000241890"/>
    </source>
</evidence>
<keyword evidence="6" id="KW-0999">Mitochondrion inner membrane</keyword>
<keyword evidence="15" id="KW-1185">Reference proteome</keyword>
<dbReference type="InterPro" id="IPR037730">
    <property type="entry name" value="IMP2"/>
</dbReference>
<keyword evidence="10" id="KW-0472">Membrane</keyword>
<dbReference type="InterPro" id="IPR036286">
    <property type="entry name" value="LexA/Signal_pep-like_sf"/>
</dbReference>
<evidence type="ECO:0000313" key="14">
    <source>
        <dbReference type="EMBL" id="GBG27632.1"/>
    </source>
</evidence>
<feature type="domain" description="Peptidase S26" evidence="13">
    <location>
        <begin position="16"/>
        <end position="114"/>
    </location>
</feature>
<dbReference type="Gene3D" id="2.10.109.10">
    <property type="entry name" value="Umud Fragment, subunit A"/>
    <property type="match status" value="1"/>
</dbReference>
<feature type="active site" evidence="11">
    <location>
        <position position="100"/>
    </location>
</feature>
<evidence type="ECO:0000259" key="13">
    <source>
        <dbReference type="Pfam" id="PF10502"/>
    </source>
</evidence>
<evidence type="ECO:0000256" key="6">
    <source>
        <dbReference type="ARBA" id="ARBA00022792"/>
    </source>
</evidence>
<evidence type="ECO:0000256" key="7">
    <source>
        <dbReference type="ARBA" id="ARBA00022801"/>
    </source>
</evidence>
<dbReference type="GO" id="GO:0006627">
    <property type="term" value="P:protein processing involved in protein targeting to mitochondrion"/>
    <property type="evidence" value="ECO:0007669"/>
    <property type="project" value="InterPro"/>
</dbReference>
<evidence type="ECO:0000256" key="3">
    <source>
        <dbReference type="ARBA" id="ARBA00013650"/>
    </source>
</evidence>
<feature type="compositionally biased region" description="Acidic residues" evidence="12">
    <location>
        <begin position="285"/>
        <end position="295"/>
    </location>
</feature>
<comment type="caution">
    <text evidence="14">The sequence shown here is derived from an EMBL/GenBank/DDBJ whole genome shotgun (WGS) entry which is preliminary data.</text>
</comment>
<dbReference type="Proteomes" id="UP000241890">
    <property type="component" value="Unassembled WGS sequence"/>
</dbReference>
<dbReference type="GO" id="GO:0004252">
    <property type="term" value="F:serine-type endopeptidase activity"/>
    <property type="evidence" value="ECO:0007669"/>
    <property type="project" value="InterPro"/>
</dbReference>
<dbReference type="InterPro" id="IPR000223">
    <property type="entry name" value="Pept_S26A_signal_pept_1"/>
</dbReference>
<organism evidence="14 15">
    <name type="scientific">Hondaea fermentalgiana</name>
    <dbReference type="NCBI Taxonomy" id="2315210"/>
    <lineage>
        <taxon>Eukaryota</taxon>
        <taxon>Sar</taxon>
        <taxon>Stramenopiles</taxon>
        <taxon>Bigyra</taxon>
        <taxon>Labyrinthulomycetes</taxon>
        <taxon>Thraustochytrida</taxon>
        <taxon>Thraustochytriidae</taxon>
        <taxon>Hondaea</taxon>
    </lineage>
</organism>
<keyword evidence="9" id="KW-0496">Mitochondrion</keyword>
<dbReference type="AlphaFoldDB" id="A0A2R5G9B2"/>
<feature type="compositionally biased region" description="Basic and acidic residues" evidence="12">
    <location>
        <begin position="223"/>
        <end position="248"/>
    </location>
</feature>
<feature type="region of interest" description="Disordered" evidence="12">
    <location>
        <begin position="273"/>
        <end position="295"/>
    </location>
</feature>
<keyword evidence="5" id="KW-0812">Transmembrane</keyword>
<dbReference type="PANTHER" id="PTHR46041:SF2">
    <property type="entry name" value="MITOCHONDRIAL INNER MEMBRANE PROTEASE SUBUNIT 2"/>
    <property type="match status" value="1"/>
</dbReference>
<dbReference type="PANTHER" id="PTHR46041">
    <property type="entry name" value="MITOCHONDRIAL INNER MEMBRANE PROTEASE SUBUNIT 2"/>
    <property type="match status" value="1"/>
</dbReference>
<feature type="region of interest" description="Disordered" evidence="12">
    <location>
        <begin position="198"/>
        <end position="248"/>
    </location>
</feature>
<keyword evidence="7" id="KW-0378">Hydrolase</keyword>
<dbReference type="OrthoDB" id="9996127at2759"/>
<evidence type="ECO:0000256" key="1">
    <source>
        <dbReference type="ARBA" id="ARBA00004434"/>
    </source>
</evidence>
<evidence type="ECO:0000256" key="4">
    <source>
        <dbReference type="ARBA" id="ARBA00022670"/>
    </source>
</evidence>
<evidence type="ECO:0000256" key="5">
    <source>
        <dbReference type="ARBA" id="ARBA00022692"/>
    </source>
</evidence>
<reference evidence="14 15" key="1">
    <citation type="submission" date="2017-12" db="EMBL/GenBank/DDBJ databases">
        <title>Sequencing, de novo assembly and annotation of complete genome of a new Thraustochytrid species, strain FCC1311.</title>
        <authorList>
            <person name="Sedici K."/>
            <person name="Godart F."/>
            <person name="Aiese Cigliano R."/>
            <person name="Sanseverino W."/>
            <person name="Barakat M."/>
            <person name="Ortet P."/>
            <person name="Marechal E."/>
            <person name="Cagnac O."/>
            <person name="Amato A."/>
        </authorList>
    </citation>
    <scope>NUCLEOTIDE SEQUENCE [LARGE SCALE GENOMIC DNA]</scope>
</reference>
<evidence type="ECO:0000256" key="8">
    <source>
        <dbReference type="ARBA" id="ARBA00022989"/>
    </source>
</evidence>
<evidence type="ECO:0000256" key="10">
    <source>
        <dbReference type="ARBA" id="ARBA00023136"/>
    </source>
</evidence>
<feature type="active site" evidence="11">
    <location>
        <position position="41"/>
    </location>
</feature>
<evidence type="ECO:0000256" key="12">
    <source>
        <dbReference type="SAM" id="MobiDB-lite"/>
    </source>
</evidence>
<dbReference type="PRINTS" id="PR00727">
    <property type="entry name" value="LEADERPTASE"/>
</dbReference>
<evidence type="ECO:0000256" key="11">
    <source>
        <dbReference type="PIRSR" id="PIRSR600223-1"/>
    </source>
</evidence>
<dbReference type="InParanoid" id="A0A2R5G9B2"/>
<proteinExistence type="inferred from homology"/>
<dbReference type="GO" id="GO:0042720">
    <property type="term" value="C:mitochondrial inner membrane peptidase complex"/>
    <property type="evidence" value="ECO:0007669"/>
    <property type="project" value="InterPro"/>
</dbReference>
<dbReference type="Pfam" id="PF10502">
    <property type="entry name" value="Peptidase_S26"/>
    <property type="match status" value="1"/>
</dbReference>
<comment type="similarity">
    <text evidence="2">Belongs to the peptidase S26 family. IMP2 subfamily.</text>
</comment>
<comment type="subcellular location">
    <subcellularLocation>
        <location evidence="1">Mitochondrion inner membrane</location>
        <topology evidence="1">Single-pass membrane protein</topology>
    </subcellularLocation>
</comment>
<dbReference type="GO" id="GO:0006465">
    <property type="term" value="P:signal peptide processing"/>
    <property type="evidence" value="ECO:0007669"/>
    <property type="project" value="InterPro"/>
</dbReference>
<keyword evidence="4 14" id="KW-0645">Protease</keyword>
<evidence type="ECO:0000256" key="9">
    <source>
        <dbReference type="ARBA" id="ARBA00023128"/>
    </source>
</evidence>
<keyword evidence="8" id="KW-1133">Transmembrane helix</keyword>
<dbReference type="CDD" id="cd06530">
    <property type="entry name" value="S26_SPase_I"/>
    <property type="match status" value="1"/>
</dbReference>
<name>A0A2R5G9B2_9STRA</name>
<protein>
    <recommendedName>
        <fullName evidence="3">Mitochondrial inner membrane protease subunit 2</fullName>
    </recommendedName>
</protein>
<dbReference type="InterPro" id="IPR019533">
    <property type="entry name" value="Peptidase_S26"/>
</dbReference>
<feature type="compositionally biased region" description="Basic and acidic residues" evidence="12">
    <location>
        <begin position="200"/>
        <end position="210"/>
    </location>
</feature>
<dbReference type="SUPFAM" id="SSF51306">
    <property type="entry name" value="LexA/Signal peptidase"/>
    <property type="match status" value="1"/>
</dbReference>
<evidence type="ECO:0000256" key="2">
    <source>
        <dbReference type="ARBA" id="ARBA00007066"/>
    </source>
</evidence>
<accession>A0A2R5G9B2</accession>
<gene>
    <name evidence="14" type="ORF">FCC1311_038552</name>
</gene>
<sequence>MSASARLRSVGRGVGAVLTALPVAIAVKDNVVDYCAALGVSMQPTINPTPDAETLRKYFFARYWQDIVMVDKLSIRAGRYERGSVVLCQSVEDPTRFLIKRLVAVEGDWVEDREGNYVHIGKGQGWLEGDNAEHSIDSNEFGPVPLGLIQGTVRYVCWPPWRISSIDAGTLRRNNSRVRSRPYQIEADAKRKALIAANLKRREDMKKSNENDDGETENQKQGNGEKSEVDEVETARGRLRRVTAEDVDGHVFDMTPEAMEIERFLARVDEIKDEFGLNGPRTPDAESDDEDDDEV</sequence>